<gene>
    <name evidence="1" type="ORF">S01H1_58166</name>
</gene>
<organism evidence="1">
    <name type="scientific">marine sediment metagenome</name>
    <dbReference type="NCBI Taxonomy" id="412755"/>
    <lineage>
        <taxon>unclassified sequences</taxon>
        <taxon>metagenomes</taxon>
        <taxon>ecological metagenomes</taxon>
    </lineage>
</organism>
<accession>X0VGN7</accession>
<evidence type="ECO:0000313" key="1">
    <source>
        <dbReference type="EMBL" id="GAG17444.1"/>
    </source>
</evidence>
<dbReference type="EMBL" id="BARS01037982">
    <property type="protein sequence ID" value="GAG17444.1"/>
    <property type="molecule type" value="Genomic_DNA"/>
</dbReference>
<name>X0VGN7_9ZZZZ</name>
<proteinExistence type="predicted"/>
<protein>
    <submittedName>
        <fullName evidence="1">Uncharacterized protein</fullName>
    </submittedName>
</protein>
<reference evidence="1" key="1">
    <citation type="journal article" date="2014" name="Front. Microbiol.">
        <title>High frequency of phylogenetically diverse reductive dehalogenase-homologous genes in deep subseafloor sedimentary metagenomes.</title>
        <authorList>
            <person name="Kawai M."/>
            <person name="Futagami T."/>
            <person name="Toyoda A."/>
            <person name="Takaki Y."/>
            <person name="Nishi S."/>
            <person name="Hori S."/>
            <person name="Arai W."/>
            <person name="Tsubouchi T."/>
            <person name="Morono Y."/>
            <person name="Uchiyama I."/>
            <person name="Ito T."/>
            <person name="Fujiyama A."/>
            <person name="Inagaki F."/>
            <person name="Takami H."/>
        </authorList>
    </citation>
    <scope>NUCLEOTIDE SEQUENCE</scope>
    <source>
        <strain evidence="1">Expedition CK06-06</strain>
    </source>
</reference>
<sequence>MHEPFEGGKHRIVDFRLIEQTDQSLAVAVVGEPGSGINDRLKVRLGNNYDQPLTLADGRESFTFADWAYLRIGKDKTKVLGNLQAVRLSGE</sequence>
<comment type="caution">
    <text evidence="1">The sequence shown here is derived from an EMBL/GenBank/DDBJ whole genome shotgun (WGS) entry which is preliminary data.</text>
</comment>
<dbReference type="AlphaFoldDB" id="X0VGN7"/>